<keyword evidence="5 10" id="KW-1133">Transmembrane helix</keyword>
<evidence type="ECO:0000256" key="9">
    <source>
        <dbReference type="ARBA" id="ARBA00023319"/>
    </source>
</evidence>
<dbReference type="PROSITE" id="PS50835">
    <property type="entry name" value="IG_LIKE"/>
    <property type="match status" value="1"/>
</dbReference>
<reference evidence="12" key="4">
    <citation type="submission" date="2025-09" db="UniProtKB">
        <authorList>
            <consortium name="Ensembl"/>
        </authorList>
    </citation>
    <scope>IDENTIFICATION</scope>
    <source>
        <strain evidence="12">HSOK</strain>
    </source>
</reference>
<protein>
    <submittedName>
        <fullName evidence="12">Myelin protein zero-like 1 like</fullName>
    </submittedName>
</protein>
<dbReference type="Ensembl" id="ENSORLT00015033521.1">
    <property type="protein sequence ID" value="ENSORLP00015031265.1"/>
    <property type="gene ID" value="ENSORLG00015015480.1"/>
</dbReference>
<comment type="subcellular location">
    <subcellularLocation>
        <location evidence="1">Membrane</location>
        <topology evidence="1">Single-pass type I membrane protein</topology>
    </subcellularLocation>
</comment>
<dbReference type="GO" id="GO:0016020">
    <property type="term" value="C:membrane"/>
    <property type="evidence" value="ECO:0007669"/>
    <property type="project" value="UniProtKB-SubCell"/>
</dbReference>
<evidence type="ECO:0000256" key="6">
    <source>
        <dbReference type="ARBA" id="ARBA00023136"/>
    </source>
</evidence>
<reference key="1">
    <citation type="journal article" date="2007" name="Nature">
        <title>The medaka draft genome and insights into vertebrate genome evolution.</title>
        <authorList>
            <person name="Kasahara M."/>
            <person name="Naruse K."/>
            <person name="Sasaki S."/>
            <person name="Nakatani Y."/>
            <person name="Qu W."/>
            <person name="Ahsan B."/>
            <person name="Yamada T."/>
            <person name="Nagayasu Y."/>
            <person name="Doi K."/>
            <person name="Kasai Y."/>
            <person name="Jindo T."/>
            <person name="Kobayashi D."/>
            <person name="Shimada A."/>
            <person name="Toyoda A."/>
            <person name="Kuroki Y."/>
            <person name="Fujiyama A."/>
            <person name="Sasaki T."/>
            <person name="Shimizu A."/>
            <person name="Asakawa S."/>
            <person name="Shimizu N."/>
            <person name="Hashimoto S."/>
            <person name="Yang J."/>
            <person name="Lee Y."/>
            <person name="Matsushima K."/>
            <person name="Sugano S."/>
            <person name="Sakaizumi M."/>
            <person name="Narita T."/>
            <person name="Ohishi K."/>
            <person name="Haga S."/>
            <person name="Ohta F."/>
            <person name="Nomoto H."/>
            <person name="Nogata K."/>
            <person name="Morishita T."/>
            <person name="Endo T."/>
            <person name="Shin-I T."/>
            <person name="Takeda H."/>
            <person name="Morishita S."/>
            <person name="Kohara Y."/>
        </authorList>
    </citation>
    <scope>NUCLEOTIDE SEQUENCE [LARGE SCALE GENOMIC DNA]</scope>
    <source>
        <strain>Hd-rR</strain>
    </source>
</reference>
<keyword evidence="6 10" id="KW-0472">Membrane</keyword>
<evidence type="ECO:0000256" key="8">
    <source>
        <dbReference type="ARBA" id="ARBA00023180"/>
    </source>
</evidence>
<organism evidence="12 13">
    <name type="scientific">Oryzias latipes</name>
    <name type="common">Japanese rice fish</name>
    <name type="synonym">Japanese killifish</name>
    <dbReference type="NCBI Taxonomy" id="8090"/>
    <lineage>
        <taxon>Eukaryota</taxon>
        <taxon>Metazoa</taxon>
        <taxon>Chordata</taxon>
        <taxon>Craniata</taxon>
        <taxon>Vertebrata</taxon>
        <taxon>Euteleostomi</taxon>
        <taxon>Actinopterygii</taxon>
        <taxon>Neopterygii</taxon>
        <taxon>Teleostei</taxon>
        <taxon>Neoteleostei</taxon>
        <taxon>Acanthomorphata</taxon>
        <taxon>Ovalentaria</taxon>
        <taxon>Atherinomorphae</taxon>
        <taxon>Beloniformes</taxon>
        <taxon>Adrianichthyidae</taxon>
        <taxon>Oryziinae</taxon>
        <taxon>Oryzias</taxon>
    </lineage>
</organism>
<dbReference type="InterPro" id="IPR003599">
    <property type="entry name" value="Ig_sub"/>
</dbReference>
<evidence type="ECO:0000313" key="12">
    <source>
        <dbReference type="Ensembl" id="ENSORLP00015031265.1"/>
    </source>
</evidence>
<feature type="transmembrane region" description="Helical" evidence="10">
    <location>
        <begin position="147"/>
        <end position="173"/>
    </location>
</feature>
<dbReference type="SMART" id="SM00409">
    <property type="entry name" value="IG"/>
    <property type="match status" value="1"/>
</dbReference>
<reference evidence="12" key="3">
    <citation type="submission" date="2025-08" db="UniProtKB">
        <authorList>
            <consortium name="Ensembl"/>
        </authorList>
    </citation>
    <scope>IDENTIFICATION</scope>
    <source>
        <strain evidence="12">HSOK</strain>
    </source>
</reference>
<evidence type="ECO:0000259" key="11">
    <source>
        <dbReference type="PROSITE" id="PS50835"/>
    </source>
</evidence>
<dbReference type="Gene3D" id="2.60.40.10">
    <property type="entry name" value="Immunoglobulins"/>
    <property type="match status" value="1"/>
</dbReference>
<dbReference type="InterPro" id="IPR007110">
    <property type="entry name" value="Ig-like_dom"/>
</dbReference>
<evidence type="ECO:0000256" key="10">
    <source>
        <dbReference type="SAM" id="Phobius"/>
    </source>
</evidence>
<dbReference type="FunFam" id="2.60.40.10:FF:000193">
    <property type="entry name" value="Myelin protein zero-like 1 like"/>
    <property type="match status" value="1"/>
</dbReference>
<evidence type="ECO:0000256" key="4">
    <source>
        <dbReference type="ARBA" id="ARBA00022729"/>
    </source>
</evidence>
<reference evidence="12 13" key="2">
    <citation type="submission" date="2017-04" db="EMBL/GenBank/DDBJ databases">
        <title>CpG methylation of centromeres and impact of large insertions on vertebrate speciation.</title>
        <authorList>
            <person name="Ichikawa K."/>
            <person name="Yoshimura J."/>
            <person name="Morishita S."/>
        </authorList>
    </citation>
    <scope>NUCLEOTIDE SEQUENCE</scope>
    <source>
        <strain evidence="12 13">HSOK</strain>
    </source>
</reference>
<dbReference type="Proteomes" id="UP000265200">
    <property type="component" value="Chromosome 14"/>
</dbReference>
<dbReference type="Pfam" id="PF07686">
    <property type="entry name" value="V-set"/>
    <property type="match status" value="1"/>
</dbReference>
<evidence type="ECO:0000256" key="5">
    <source>
        <dbReference type="ARBA" id="ARBA00022989"/>
    </source>
</evidence>
<dbReference type="PRINTS" id="PR00213">
    <property type="entry name" value="MYELINP0"/>
</dbReference>
<dbReference type="InterPro" id="IPR000920">
    <property type="entry name" value="Myelin_P0-rel"/>
</dbReference>
<dbReference type="PANTHER" id="PTHR13869:SF19">
    <property type="entry name" value="MYELIN PROTEIN ZERO-LIKE PROTEIN 1"/>
    <property type="match status" value="1"/>
</dbReference>
<evidence type="ECO:0000256" key="2">
    <source>
        <dbReference type="ARBA" id="ARBA00007180"/>
    </source>
</evidence>
<accession>A0A3P9JG08</accession>
<dbReference type="PANTHER" id="PTHR13869">
    <property type="entry name" value="MYELIN P0 RELATED"/>
    <property type="match status" value="1"/>
</dbReference>
<keyword evidence="9" id="KW-0393">Immunoglobulin domain</keyword>
<dbReference type="AlphaFoldDB" id="A0A3P9JG08"/>
<dbReference type="InterPro" id="IPR013783">
    <property type="entry name" value="Ig-like_fold"/>
</dbReference>
<evidence type="ECO:0000256" key="1">
    <source>
        <dbReference type="ARBA" id="ARBA00004479"/>
    </source>
</evidence>
<keyword evidence="4" id="KW-0732">Signal</keyword>
<dbReference type="SMART" id="SM00406">
    <property type="entry name" value="IGv"/>
    <property type="match status" value="1"/>
</dbReference>
<dbReference type="SUPFAM" id="SSF48726">
    <property type="entry name" value="Immunoglobulin"/>
    <property type="match status" value="1"/>
</dbReference>
<comment type="similarity">
    <text evidence="2">Belongs to the myelin P0 protein family.</text>
</comment>
<name>A0A3P9JG08_ORYLA</name>
<sequence>RAARRDVFSAVTEQTCGLDVQADPEVIVQNGTTGVLRCSFKSSEVVTKRTTVTWKFQSNQPNSLYLTIFYFSDGQGYPGLEEFKERVQFIGDINKRDVSIQLSPTQFSDNGTFICDVKNPPDVSGTQAETLLRVVLKESLPQKNTGVIVAAVCGAMVLLVIIAVAACIIMRVLHSRHEYEG</sequence>
<proteinExistence type="inferred from homology"/>
<keyword evidence="7" id="KW-1015">Disulfide bond</keyword>
<feature type="domain" description="Ig-like" evidence="11">
    <location>
        <begin position="9"/>
        <end position="133"/>
    </location>
</feature>
<evidence type="ECO:0000256" key="7">
    <source>
        <dbReference type="ARBA" id="ARBA00023157"/>
    </source>
</evidence>
<evidence type="ECO:0000313" key="13">
    <source>
        <dbReference type="Proteomes" id="UP000265200"/>
    </source>
</evidence>
<keyword evidence="8" id="KW-0325">Glycoprotein</keyword>
<evidence type="ECO:0000256" key="3">
    <source>
        <dbReference type="ARBA" id="ARBA00022692"/>
    </source>
</evidence>
<dbReference type="InterPro" id="IPR036179">
    <property type="entry name" value="Ig-like_dom_sf"/>
</dbReference>
<keyword evidence="3 10" id="KW-0812">Transmembrane</keyword>
<dbReference type="InterPro" id="IPR013106">
    <property type="entry name" value="Ig_V-set"/>
</dbReference>